<dbReference type="EMBL" id="CM020618">
    <property type="protein sequence ID" value="KAK1861427.1"/>
    <property type="molecule type" value="Genomic_DNA"/>
</dbReference>
<name>A0ACC3BU84_PYRYE</name>
<comment type="caution">
    <text evidence="1">The sequence shown here is derived from an EMBL/GenBank/DDBJ whole genome shotgun (WGS) entry which is preliminary data.</text>
</comment>
<gene>
    <name evidence="1" type="ORF">I4F81_004011</name>
</gene>
<evidence type="ECO:0000313" key="2">
    <source>
        <dbReference type="Proteomes" id="UP000798662"/>
    </source>
</evidence>
<keyword evidence="2" id="KW-1185">Reference proteome</keyword>
<dbReference type="Proteomes" id="UP000798662">
    <property type="component" value="Chromosome 1"/>
</dbReference>
<sequence length="414" mass="41271">MMTLGCRRLIAVGAAVLALLAAAPPRLAVASGTAGRGLVPVLADAADGGAAPGAGGRRLVRDDAAAAALPATLSRRVGPTDVAGTYSILLDRSNHDGCPDVVKLGRPEQVPGAASYSMLRYSGNGIELDGTTCSAGGLTVIRAFSLHATGFMEQHGLAGTINRFNGSFYERALLEWADSAGIGMDSWTCGDIHRWDNTTVMLFGDAPLWLSFNDDDETRNVDLEEGRPHILILNSGSIVCILEAPKPSTGTATPKDGSSAPASGSGQGGGLSAGPVAGVALGAAASAVAVAVAVTLGYRRLTKKQSPCNNGGRGGDEGGVGGRGDGSVGGGGGTPRVGDPAGTSTGQPWSPFPPSFWAASAVGGRPATGGATPLPCPARPVPGWNGAPAAACGGAPSAAFPDLQPGMPSRLLYT</sequence>
<reference evidence="1" key="1">
    <citation type="submission" date="2019-11" db="EMBL/GenBank/DDBJ databases">
        <title>Nori genome reveals adaptations in red seaweeds to the harsh intertidal environment.</title>
        <authorList>
            <person name="Wang D."/>
            <person name="Mao Y."/>
        </authorList>
    </citation>
    <scope>NUCLEOTIDE SEQUENCE</scope>
    <source>
        <tissue evidence="1">Gametophyte</tissue>
    </source>
</reference>
<proteinExistence type="predicted"/>
<organism evidence="1 2">
    <name type="scientific">Pyropia yezoensis</name>
    <name type="common">Susabi-nori</name>
    <name type="synonym">Porphyra yezoensis</name>
    <dbReference type="NCBI Taxonomy" id="2788"/>
    <lineage>
        <taxon>Eukaryota</taxon>
        <taxon>Rhodophyta</taxon>
        <taxon>Bangiophyceae</taxon>
        <taxon>Bangiales</taxon>
        <taxon>Bangiaceae</taxon>
        <taxon>Pyropia</taxon>
    </lineage>
</organism>
<protein>
    <submittedName>
        <fullName evidence="1">Uncharacterized protein</fullName>
    </submittedName>
</protein>
<accession>A0ACC3BU84</accession>
<evidence type="ECO:0000313" key="1">
    <source>
        <dbReference type="EMBL" id="KAK1861427.1"/>
    </source>
</evidence>